<dbReference type="Proteomes" id="UP000235786">
    <property type="component" value="Unassembled WGS sequence"/>
</dbReference>
<dbReference type="InterPro" id="IPR035810">
    <property type="entry name" value="PEBP_euk"/>
</dbReference>
<dbReference type="InterPro" id="IPR008914">
    <property type="entry name" value="PEBP"/>
</dbReference>
<dbReference type="EMBL" id="KZ613947">
    <property type="protein sequence ID" value="PMD39027.1"/>
    <property type="molecule type" value="Genomic_DNA"/>
</dbReference>
<evidence type="ECO:0000256" key="1">
    <source>
        <dbReference type="SAM" id="SignalP"/>
    </source>
</evidence>
<dbReference type="InterPro" id="IPR036610">
    <property type="entry name" value="PEBP-like_sf"/>
</dbReference>
<feature type="signal peptide" evidence="1">
    <location>
        <begin position="1"/>
        <end position="20"/>
    </location>
</feature>
<dbReference type="GO" id="GO:0030162">
    <property type="term" value="P:regulation of proteolysis"/>
    <property type="evidence" value="ECO:0007669"/>
    <property type="project" value="TreeGrafter"/>
</dbReference>
<dbReference type="PANTHER" id="PTHR11362">
    <property type="entry name" value="PHOSPHATIDYLETHANOLAMINE-BINDING PROTEIN"/>
    <property type="match status" value="1"/>
</dbReference>
<dbReference type="OrthoDB" id="2506647at2759"/>
<dbReference type="STRING" id="1149755.A0A2J6RKL3"/>
<evidence type="ECO:0000313" key="2">
    <source>
        <dbReference type="EMBL" id="PMD39027.1"/>
    </source>
</evidence>
<dbReference type="PANTHER" id="PTHR11362:SF148">
    <property type="entry name" value="CARBOXYPEPTIDASE Y INHIBITOR"/>
    <property type="match status" value="1"/>
</dbReference>
<dbReference type="CDD" id="cd00866">
    <property type="entry name" value="PEBP_euk"/>
    <property type="match status" value="1"/>
</dbReference>
<keyword evidence="3" id="KW-1185">Reference proteome</keyword>
<dbReference type="Pfam" id="PF01161">
    <property type="entry name" value="PBP"/>
    <property type="match status" value="1"/>
</dbReference>
<dbReference type="SUPFAM" id="SSF49777">
    <property type="entry name" value="PEBP-like"/>
    <property type="match status" value="1"/>
</dbReference>
<dbReference type="Gene3D" id="3.90.280.10">
    <property type="entry name" value="PEBP-like"/>
    <property type="match status" value="1"/>
</dbReference>
<reference evidence="2 3" key="1">
    <citation type="submission" date="2016-04" db="EMBL/GenBank/DDBJ databases">
        <title>A degradative enzymes factory behind the ericoid mycorrhizal symbiosis.</title>
        <authorList>
            <consortium name="DOE Joint Genome Institute"/>
            <person name="Martino E."/>
            <person name="Morin E."/>
            <person name="Grelet G."/>
            <person name="Kuo A."/>
            <person name="Kohler A."/>
            <person name="Daghino S."/>
            <person name="Barry K."/>
            <person name="Choi C."/>
            <person name="Cichocki N."/>
            <person name="Clum A."/>
            <person name="Copeland A."/>
            <person name="Hainaut M."/>
            <person name="Haridas S."/>
            <person name="Labutti K."/>
            <person name="Lindquist E."/>
            <person name="Lipzen A."/>
            <person name="Khouja H.-R."/>
            <person name="Murat C."/>
            <person name="Ohm R."/>
            <person name="Olson A."/>
            <person name="Spatafora J."/>
            <person name="Veneault-Fourrey C."/>
            <person name="Henrissat B."/>
            <person name="Grigoriev I."/>
            <person name="Martin F."/>
            <person name="Perotto S."/>
        </authorList>
    </citation>
    <scope>NUCLEOTIDE SEQUENCE [LARGE SCALE GENOMIC DNA]</scope>
    <source>
        <strain evidence="2 3">F</strain>
    </source>
</reference>
<organism evidence="2 3">
    <name type="scientific">Hyaloscypha variabilis (strain UAMH 11265 / GT02V1 / F)</name>
    <name type="common">Meliniomyces variabilis</name>
    <dbReference type="NCBI Taxonomy" id="1149755"/>
    <lineage>
        <taxon>Eukaryota</taxon>
        <taxon>Fungi</taxon>
        <taxon>Dikarya</taxon>
        <taxon>Ascomycota</taxon>
        <taxon>Pezizomycotina</taxon>
        <taxon>Leotiomycetes</taxon>
        <taxon>Helotiales</taxon>
        <taxon>Hyaloscyphaceae</taxon>
        <taxon>Hyaloscypha</taxon>
        <taxon>Hyaloscypha variabilis</taxon>
    </lineage>
</organism>
<dbReference type="GO" id="GO:0046578">
    <property type="term" value="P:regulation of Ras protein signal transduction"/>
    <property type="evidence" value="ECO:0007669"/>
    <property type="project" value="TreeGrafter"/>
</dbReference>
<dbReference type="GO" id="GO:0030414">
    <property type="term" value="F:peptidase inhibitor activity"/>
    <property type="evidence" value="ECO:0007669"/>
    <property type="project" value="TreeGrafter"/>
</dbReference>
<feature type="chain" id="PRO_5014362475" evidence="1">
    <location>
        <begin position="21"/>
        <end position="223"/>
    </location>
</feature>
<evidence type="ECO:0000313" key="3">
    <source>
        <dbReference type="Proteomes" id="UP000235786"/>
    </source>
</evidence>
<sequence length="223" mass="25119">MRFDLVGTLLFLIGARLCACQTPPEHQHVVGHGQSGFDAVKKALKQASIIDEVIDDFEAKCFVAPYYGKKERPVALGNVFKQPKTKKKPALMIYCPHIKSTPGLTIALTDPDAPSRDDPKWSEMCHWIAIIPTSSHDGFEINLGGKTDVKELVEYKLPGPPEKTGFHRYVFLLVEGDNRNLTAPEDRQHWGTGKERHGVRDWAKREVLEVIGANYFIEKNKKQ</sequence>
<accession>A0A2J6RKL3</accession>
<keyword evidence="1" id="KW-0732">Signal</keyword>
<dbReference type="GO" id="GO:0005543">
    <property type="term" value="F:phospholipid binding"/>
    <property type="evidence" value="ECO:0007669"/>
    <property type="project" value="TreeGrafter"/>
</dbReference>
<proteinExistence type="predicted"/>
<gene>
    <name evidence="2" type="ORF">L207DRAFT_584419</name>
</gene>
<dbReference type="AlphaFoldDB" id="A0A2J6RKL3"/>
<protein>
    <submittedName>
        <fullName evidence="2">Putative carboxypeptidase Y inhibitor</fullName>
    </submittedName>
</protein>
<name>A0A2J6RKL3_HYAVF</name>